<proteinExistence type="predicted"/>
<dbReference type="EMBL" id="CP066681">
    <property type="protein sequence ID" value="QQG36716.1"/>
    <property type="molecule type" value="Genomic_DNA"/>
</dbReference>
<dbReference type="InterPro" id="IPR019292">
    <property type="entry name" value="McrC"/>
</dbReference>
<dbReference type="AlphaFoldDB" id="A0A7T5R3E2"/>
<organism evidence="1 2">
    <name type="scientific">Micavibrio aeruginosavorus</name>
    <dbReference type="NCBI Taxonomy" id="349221"/>
    <lineage>
        <taxon>Bacteria</taxon>
        <taxon>Pseudomonadati</taxon>
        <taxon>Bdellovibrionota</taxon>
        <taxon>Bdellovibrionia</taxon>
        <taxon>Bdellovibrionales</taxon>
        <taxon>Pseudobdellovibrionaceae</taxon>
        <taxon>Micavibrio</taxon>
    </lineage>
</organism>
<name>A0A7T5R3E2_9BACT</name>
<evidence type="ECO:0000313" key="1">
    <source>
        <dbReference type="EMBL" id="QQG36716.1"/>
    </source>
</evidence>
<dbReference type="PANTHER" id="PTHR38733:SF1">
    <property type="entry name" value="TYPE IV METHYL-DIRECTED RESTRICTION ENZYME ECOKMCRBC"/>
    <property type="match status" value="1"/>
</dbReference>
<dbReference type="PANTHER" id="PTHR38733">
    <property type="entry name" value="PROTEIN MCRC"/>
    <property type="match status" value="1"/>
</dbReference>
<evidence type="ECO:0000313" key="2">
    <source>
        <dbReference type="Proteomes" id="UP000595362"/>
    </source>
</evidence>
<accession>A0A7T5R3E2</accession>
<protein>
    <submittedName>
        <fullName evidence="1">McrC family protein</fullName>
    </submittedName>
</protein>
<sequence>MFRPVIRKGQQALQVLNYVGILSLPSGSSIEILPKTTEVESEKKSRQCLFKMLARVNDLPFTKFNDADLGVFERPLLEILIGRFLQTVQHLINKGLRSQYIRVDGEEAFLKGKLRVGDHLRNPPHKRHFFPIEYDAYLLTRPENRLLHWAVNQVYHWSRDGIHRSHARKILTLLSEVPRSNDPLADLKAWQDDRLMQHYAPVKVWIELIVKGISPWTQIGSVRGISLLYPMEQLFEKYVFQVIREQTQNGYTVRAQSYAGWLAHHSGKDFFRLQPDIIIQKGETRVGVLDTKWKLLDQENARQKYGISQADMYQLFAYSQKCLPSGGNLFLVYPKTSQFSKPLPEFSFSNMHRLWVVPFCLETDSLINLKWPEDEPFLTGNRSA</sequence>
<dbReference type="Pfam" id="PF10117">
    <property type="entry name" value="McrBC"/>
    <property type="match status" value="1"/>
</dbReference>
<reference evidence="1 2" key="1">
    <citation type="submission" date="2020-07" db="EMBL/GenBank/DDBJ databases">
        <title>Huge and variable diversity of episymbiotic CPR bacteria and DPANN archaea in groundwater ecosystems.</title>
        <authorList>
            <person name="He C.Y."/>
            <person name="Keren R."/>
            <person name="Whittaker M."/>
            <person name="Farag I.F."/>
            <person name="Doudna J."/>
            <person name="Cate J.H.D."/>
            <person name="Banfield J.F."/>
        </authorList>
    </citation>
    <scope>NUCLEOTIDE SEQUENCE [LARGE SCALE GENOMIC DNA]</scope>
    <source>
        <strain evidence="1">NC_groundwater_70_Ag_B-0.1um_54_66</strain>
    </source>
</reference>
<gene>
    <name evidence="1" type="ORF">HYS17_02775</name>
</gene>
<dbReference type="Proteomes" id="UP000595362">
    <property type="component" value="Chromosome"/>
</dbReference>